<evidence type="ECO:0000313" key="13">
    <source>
        <dbReference type="Proteomes" id="UP000005222"/>
    </source>
</evidence>
<keyword evidence="6 9" id="KW-0747">Spliceosome</keyword>
<protein>
    <recommendedName>
        <fullName evidence="4 9">Pre-mRNA-splicing factor SYF2</fullName>
    </recommendedName>
</protein>
<evidence type="ECO:0000256" key="10">
    <source>
        <dbReference type="SAM" id="MobiDB-lite"/>
    </source>
</evidence>
<proteinExistence type="inferred from homology"/>
<dbReference type="PANTHER" id="PTHR13264">
    <property type="entry name" value="GCIP-INTERACTING PROTEIN P29"/>
    <property type="match status" value="1"/>
</dbReference>
<dbReference type="AlphaFoldDB" id="G8YVI5"/>
<evidence type="ECO:0000256" key="2">
    <source>
        <dbReference type="ARBA" id="ARBA00004123"/>
    </source>
</evidence>
<sequence>MKEEDGNSSHPKDDEIQSRLARLKELRQKKKESEQENRKELIKFKKEQRLKSHEHKEHDKKLLLDEGHDDAAAEERGDDYEAKRHLTWTLEECENYDKKQHLSKKRKVGPGAHSEGQIAAQTYSREIEEVGVDKDAYTRSKHSVDTGPVNVLDRIDQVGKGDSKADVAKLQKHIIDNKTRKMRKRRSRRDDESQGSYISHKNKDFNLKLKRQYDHANSE</sequence>
<name>G8YVI5_PICSO</name>
<evidence type="ECO:0000256" key="5">
    <source>
        <dbReference type="ARBA" id="ARBA00022664"/>
    </source>
</evidence>
<dbReference type="Proteomes" id="UP000005222">
    <property type="component" value="Chromosome B"/>
</dbReference>
<reference evidence="13" key="2">
    <citation type="journal article" date="2012" name="G3 (Bethesda)">
        <title>Pichia sorbitophila, an interspecies yeast hybrid reveals early steps of genome resolution following polyploidization.</title>
        <authorList>
            <person name="Leh Louis V."/>
            <person name="Despons L."/>
            <person name="Friedrich A."/>
            <person name="Martin T."/>
            <person name="Durrens P."/>
            <person name="Casaregola S."/>
            <person name="Neuveglise C."/>
            <person name="Fairhead C."/>
            <person name="Marck C."/>
            <person name="Cruz J.A."/>
            <person name="Straub M.L."/>
            <person name="Kugler V."/>
            <person name="Sacerdot C."/>
            <person name="Uzunov Z."/>
            <person name="Thierry A."/>
            <person name="Weiss S."/>
            <person name="Bleykasten C."/>
            <person name="De Montigny J."/>
            <person name="Jacques N."/>
            <person name="Jung P."/>
            <person name="Lemaire M."/>
            <person name="Mallet S."/>
            <person name="Morel G."/>
            <person name="Richard G.F."/>
            <person name="Sarkar A."/>
            <person name="Savel G."/>
            <person name="Schacherer J."/>
            <person name="Seret M.L."/>
            <person name="Talla E."/>
            <person name="Samson G."/>
            <person name="Jubin C."/>
            <person name="Poulain J."/>
            <person name="Vacherie B."/>
            <person name="Barbe V."/>
            <person name="Pelletier E."/>
            <person name="Sherman D.J."/>
            <person name="Westhof E."/>
            <person name="Weissenbach J."/>
            <person name="Baret P.V."/>
            <person name="Wincker P."/>
            <person name="Gaillardin C."/>
            <person name="Dujon B."/>
            <person name="Souciet J.L."/>
        </authorList>
    </citation>
    <scope>NUCLEOTIDE SEQUENCE [LARGE SCALE GENOMIC DNA]</scope>
    <source>
        <strain evidence="13">ATCC MYA-4447 / BCRC 22081 / CBS 7064 / NBRC 10061 / NRRL Y-12695</strain>
    </source>
</reference>
<keyword evidence="5 9" id="KW-0507">mRNA processing</keyword>
<evidence type="ECO:0000256" key="6">
    <source>
        <dbReference type="ARBA" id="ARBA00022728"/>
    </source>
</evidence>
<evidence type="ECO:0000256" key="8">
    <source>
        <dbReference type="ARBA" id="ARBA00023242"/>
    </source>
</evidence>
<evidence type="ECO:0000256" key="1">
    <source>
        <dbReference type="ARBA" id="ARBA00003777"/>
    </source>
</evidence>
<comment type="subcellular location">
    <subcellularLocation>
        <location evidence="2 9">Nucleus</location>
    </subcellularLocation>
</comment>
<evidence type="ECO:0000256" key="7">
    <source>
        <dbReference type="ARBA" id="ARBA00023187"/>
    </source>
</evidence>
<dbReference type="HOGENOM" id="CLU_051065_4_0_1"/>
<dbReference type="Pfam" id="PF08231">
    <property type="entry name" value="SYF2"/>
    <property type="match status" value="1"/>
</dbReference>
<accession>G8YVI5</accession>
<dbReference type="OrthoDB" id="199717at2759"/>
<evidence type="ECO:0000313" key="12">
    <source>
        <dbReference type="EMBL" id="CCE73429.1"/>
    </source>
</evidence>
<feature type="region of interest" description="Disordered" evidence="10">
    <location>
        <begin position="100"/>
        <end position="122"/>
    </location>
</feature>
<dbReference type="Proteomes" id="UP000005222">
    <property type="component" value="Chromosome A"/>
</dbReference>
<feature type="region of interest" description="Disordered" evidence="10">
    <location>
        <begin position="24"/>
        <end position="79"/>
    </location>
</feature>
<evidence type="ECO:0000313" key="11">
    <source>
        <dbReference type="EMBL" id="CCE72868.1"/>
    </source>
</evidence>
<dbReference type="EMBL" id="FO082058">
    <property type="protein sequence ID" value="CCE73429.1"/>
    <property type="molecule type" value="Genomic_DNA"/>
</dbReference>
<reference evidence="11" key="1">
    <citation type="submission" date="2011-10" db="EMBL/GenBank/DDBJ databases">
        <authorList>
            <person name="Genoscope - CEA"/>
        </authorList>
    </citation>
    <scope>NUCLEOTIDE SEQUENCE</scope>
    <source>
        <strain evidence="11">CBS 7064</strain>
    </source>
</reference>
<evidence type="ECO:0000256" key="9">
    <source>
        <dbReference type="RuleBase" id="RU367148"/>
    </source>
</evidence>
<keyword evidence="13" id="KW-1185">Reference proteome</keyword>
<evidence type="ECO:0000256" key="4">
    <source>
        <dbReference type="ARBA" id="ARBA00014745"/>
    </source>
</evidence>
<dbReference type="STRING" id="559304.G8YVI5"/>
<dbReference type="eggNOG" id="KOG2609">
    <property type="taxonomic scope" value="Eukaryota"/>
</dbReference>
<keyword evidence="7 9" id="KW-0508">mRNA splicing</keyword>
<dbReference type="PANTHER" id="PTHR13264:SF5">
    <property type="entry name" value="PRE-MRNA-SPLICING FACTOR SYF2"/>
    <property type="match status" value="1"/>
</dbReference>
<dbReference type="InterPro" id="IPR013260">
    <property type="entry name" value="mRNA_splic_SYF2"/>
</dbReference>
<dbReference type="GO" id="GO:0071014">
    <property type="term" value="C:post-mRNA release spliceosomal complex"/>
    <property type="evidence" value="ECO:0007669"/>
    <property type="project" value="TreeGrafter"/>
</dbReference>
<dbReference type="OMA" id="QFNMKLN"/>
<comment type="similarity">
    <text evidence="3 9">Belongs to the SYF2 family.</text>
</comment>
<feature type="compositionally biased region" description="Basic and acidic residues" evidence="10">
    <location>
        <begin position="201"/>
        <end position="219"/>
    </location>
</feature>
<dbReference type="GO" id="GO:0000974">
    <property type="term" value="C:Prp19 complex"/>
    <property type="evidence" value="ECO:0007669"/>
    <property type="project" value="TreeGrafter"/>
</dbReference>
<dbReference type="FunCoup" id="G8YVI5">
    <property type="interactions" value="243"/>
</dbReference>
<feature type="compositionally biased region" description="Basic and acidic residues" evidence="10">
    <location>
        <begin position="158"/>
        <end position="179"/>
    </location>
</feature>
<evidence type="ECO:0000256" key="3">
    <source>
        <dbReference type="ARBA" id="ARBA00010028"/>
    </source>
</evidence>
<comment type="function">
    <text evidence="1 9">Involved in pre-mRNA splicing.</text>
</comment>
<dbReference type="InParanoid" id="G8YVI5"/>
<gene>
    <name evidence="11" type="primary">Piso0_000469</name>
    <name evidence="11" type="ORF">GNLVRS01_PISO0A10032g</name>
    <name evidence="12" type="ORF">GNLVRS01_PISO0B10099g</name>
</gene>
<dbReference type="EMBL" id="FO082059">
    <property type="protein sequence ID" value="CCE72868.1"/>
    <property type="molecule type" value="Genomic_DNA"/>
</dbReference>
<organism evidence="11 13">
    <name type="scientific">Pichia sorbitophila (strain ATCC MYA-4447 / BCRC 22081 / CBS 7064 / NBRC 10061 / NRRL Y-12695)</name>
    <name type="common">Hybrid yeast</name>
    <dbReference type="NCBI Taxonomy" id="559304"/>
    <lineage>
        <taxon>Eukaryota</taxon>
        <taxon>Fungi</taxon>
        <taxon>Dikarya</taxon>
        <taxon>Ascomycota</taxon>
        <taxon>Saccharomycotina</taxon>
        <taxon>Pichiomycetes</taxon>
        <taxon>Debaryomycetaceae</taxon>
        <taxon>Millerozyma</taxon>
    </lineage>
</organism>
<keyword evidence="8 9" id="KW-0539">Nucleus</keyword>
<comment type="subunit">
    <text evidence="9">May be part of a spliceosome complex.</text>
</comment>
<feature type="region of interest" description="Disordered" evidence="10">
    <location>
        <begin position="158"/>
        <end position="219"/>
    </location>
</feature>
<dbReference type="GO" id="GO:0000398">
    <property type="term" value="P:mRNA splicing, via spliceosome"/>
    <property type="evidence" value="ECO:0007669"/>
    <property type="project" value="UniProtKB-UniRule"/>
</dbReference>
<dbReference type="GO" id="GO:0071013">
    <property type="term" value="C:catalytic step 2 spliceosome"/>
    <property type="evidence" value="ECO:0007669"/>
    <property type="project" value="TreeGrafter"/>
</dbReference>